<organism evidence="2">
    <name type="scientific">Coccolithus braarudii</name>
    <dbReference type="NCBI Taxonomy" id="221442"/>
    <lineage>
        <taxon>Eukaryota</taxon>
        <taxon>Haptista</taxon>
        <taxon>Haptophyta</taxon>
        <taxon>Prymnesiophyceae</taxon>
        <taxon>Coccolithales</taxon>
        <taxon>Coccolithaceae</taxon>
        <taxon>Coccolithus</taxon>
    </lineage>
</organism>
<dbReference type="AlphaFoldDB" id="A0A7S0L1G5"/>
<evidence type="ECO:0000313" key="2">
    <source>
        <dbReference type="EMBL" id="CAD8599105.1"/>
    </source>
</evidence>
<feature type="compositionally biased region" description="Basic residues" evidence="1">
    <location>
        <begin position="10"/>
        <end position="20"/>
    </location>
</feature>
<feature type="compositionally biased region" description="Basic residues" evidence="1">
    <location>
        <begin position="72"/>
        <end position="99"/>
    </location>
</feature>
<feature type="region of interest" description="Disordered" evidence="1">
    <location>
        <begin position="1"/>
        <end position="41"/>
    </location>
</feature>
<sequence>MKGPNPKARVGGKAKRRPHARAVSSAIGKKKARKGGDLMEVDTGEPDSLILDAVAASDKVPVRASSHPPSAKVKRRLQRQRTAKKRAGAASRLKRKKVN</sequence>
<name>A0A7S0L1G5_9EUKA</name>
<protein>
    <submittedName>
        <fullName evidence="2">Uncharacterized protein</fullName>
    </submittedName>
</protein>
<accession>A0A7S0L1G5</accession>
<evidence type="ECO:0000256" key="1">
    <source>
        <dbReference type="SAM" id="MobiDB-lite"/>
    </source>
</evidence>
<reference evidence="2" key="1">
    <citation type="submission" date="2021-01" db="EMBL/GenBank/DDBJ databases">
        <authorList>
            <person name="Corre E."/>
            <person name="Pelletier E."/>
            <person name="Niang G."/>
            <person name="Scheremetjew M."/>
            <person name="Finn R."/>
            <person name="Kale V."/>
            <person name="Holt S."/>
            <person name="Cochrane G."/>
            <person name="Meng A."/>
            <person name="Brown T."/>
            <person name="Cohen L."/>
        </authorList>
    </citation>
    <scope>NUCLEOTIDE SEQUENCE</scope>
    <source>
        <strain evidence="2">PLY182g</strain>
    </source>
</reference>
<dbReference type="EMBL" id="HBEY01005044">
    <property type="protein sequence ID" value="CAD8599105.1"/>
    <property type="molecule type" value="Transcribed_RNA"/>
</dbReference>
<proteinExistence type="predicted"/>
<gene>
    <name evidence="2" type="ORF">CPEL01642_LOCUS2435</name>
</gene>
<feature type="region of interest" description="Disordered" evidence="1">
    <location>
        <begin position="59"/>
        <end position="99"/>
    </location>
</feature>